<name>A0A1T4MN11_PORCN</name>
<reference evidence="1 2" key="1">
    <citation type="submission" date="2017-02" db="EMBL/GenBank/DDBJ databases">
        <authorList>
            <person name="Peterson S.W."/>
        </authorList>
    </citation>
    <scope>NUCLEOTIDE SEQUENCE [LARGE SCALE GENOMIC DNA]</scope>
    <source>
        <strain evidence="1 2">ATCC 700135</strain>
    </source>
</reference>
<protein>
    <submittedName>
        <fullName evidence="1">Uncharacterized protein</fullName>
    </submittedName>
</protein>
<organism evidence="1 2">
    <name type="scientific">Porphyromonas cangingivalis</name>
    <dbReference type="NCBI Taxonomy" id="36874"/>
    <lineage>
        <taxon>Bacteria</taxon>
        <taxon>Pseudomonadati</taxon>
        <taxon>Bacteroidota</taxon>
        <taxon>Bacteroidia</taxon>
        <taxon>Bacteroidales</taxon>
        <taxon>Porphyromonadaceae</taxon>
        <taxon>Porphyromonas</taxon>
    </lineage>
</organism>
<proteinExistence type="predicted"/>
<dbReference type="EMBL" id="FUWL01000014">
    <property type="protein sequence ID" value="SJZ68227.1"/>
    <property type="molecule type" value="Genomic_DNA"/>
</dbReference>
<accession>A0A1T4MN11</accession>
<dbReference type="AlphaFoldDB" id="A0A1T4MN11"/>
<evidence type="ECO:0000313" key="1">
    <source>
        <dbReference type="EMBL" id="SJZ68227.1"/>
    </source>
</evidence>
<gene>
    <name evidence="1" type="ORF">SAMN02745205_01590</name>
</gene>
<evidence type="ECO:0000313" key="2">
    <source>
        <dbReference type="Proteomes" id="UP000189956"/>
    </source>
</evidence>
<dbReference type="Proteomes" id="UP000189956">
    <property type="component" value="Unassembled WGS sequence"/>
</dbReference>
<sequence>MLSMLYLTAFFEHIVDRSLFNYKMKNIRWLMRLVGCFFLCQTDMIKKEKNKASLILVDWGNGHSAIKCVYDFCLFVVTIRRKTQ</sequence>